<accession>A0A5B7G3A3</accession>
<dbReference type="Proteomes" id="UP000324222">
    <property type="component" value="Unassembled WGS sequence"/>
</dbReference>
<dbReference type="EMBL" id="VSRR010010609">
    <property type="protein sequence ID" value="MPC52079.1"/>
    <property type="molecule type" value="Genomic_DNA"/>
</dbReference>
<dbReference type="AlphaFoldDB" id="A0A5B7G3A3"/>
<feature type="region of interest" description="Disordered" evidence="1">
    <location>
        <begin position="38"/>
        <end position="58"/>
    </location>
</feature>
<proteinExistence type="predicted"/>
<reference evidence="2 3" key="1">
    <citation type="submission" date="2019-05" db="EMBL/GenBank/DDBJ databases">
        <title>Another draft genome of Portunus trituberculatus and its Hox gene families provides insights of decapod evolution.</title>
        <authorList>
            <person name="Jeong J.-H."/>
            <person name="Song I."/>
            <person name="Kim S."/>
            <person name="Choi T."/>
            <person name="Kim D."/>
            <person name="Ryu S."/>
            <person name="Kim W."/>
        </authorList>
    </citation>
    <scope>NUCLEOTIDE SEQUENCE [LARGE SCALE GENOMIC DNA]</scope>
    <source>
        <tissue evidence="2">Muscle</tissue>
    </source>
</reference>
<gene>
    <name evidence="2" type="ORF">E2C01_045938</name>
</gene>
<evidence type="ECO:0000256" key="1">
    <source>
        <dbReference type="SAM" id="MobiDB-lite"/>
    </source>
</evidence>
<name>A0A5B7G3A3_PORTR</name>
<evidence type="ECO:0000313" key="2">
    <source>
        <dbReference type="EMBL" id="MPC52079.1"/>
    </source>
</evidence>
<comment type="caution">
    <text evidence="2">The sequence shown here is derived from an EMBL/GenBank/DDBJ whole genome shotgun (WGS) entry which is preliminary data.</text>
</comment>
<protein>
    <submittedName>
        <fullName evidence="2">Uncharacterized protein</fullName>
    </submittedName>
</protein>
<sequence length="131" mass="14488">MLCFAPFCEKLTCKLSKATGYCASAPCAQRTAQASQLLPVPSPHTKPRSNPSSLRTPVVPRGINIPVYNLHILRQTPTLPQRPVSLHCHVCPPSLPAAPSASRSFHKISPETFRLRRKGKRFLLKATQRPK</sequence>
<organism evidence="2 3">
    <name type="scientific">Portunus trituberculatus</name>
    <name type="common">Swimming crab</name>
    <name type="synonym">Neptunus trituberculatus</name>
    <dbReference type="NCBI Taxonomy" id="210409"/>
    <lineage>
        <taxon>Eukaryota</taxon>
        <taxon>Metazoa</taxon>
        <taxon>Ecdysozoa</taxon>
        <taxon>Arthropoda</taxon>
        <taxon>Crustacea</taxon>
        <taxon>Multicrustacea</taxon>
        <taxon>Malacostraca</taxon>
        <taxon>Eumalacostraca</taxon>
        <taxon>Eucarida</taxon>
        <taxon>Decapoda</taxon>
        <taxon>Pleocyemata</taxon>
        <taxon>Brachyura</taxon>
        <taxon>Eubrachyura</taxon>
        <taxon>Portunoidea</taxon>
        <taxon>Portunidae</taxon>
        <taxon>Portuninae</taxon>
        <taxon>Portunus</taxon>
    </lineage>
</organism>
<evidence type="ECO:0000313" key="3">
    <source>
        <dbReference type="Proteomes" id="UP000324222"/>
    </source>
</evidence>
<keyword evidence="3" id="KW-1185">Reference proteome</keyword>